<dbReference type="Pfam" id="PF13530">
    <property type="entry name" value="SCP2_2"/>
    <property type="match status" value="1"/>
</dbReference>
<evidence type="ECO:0000313" key="6">
    <source>
        <dbReference type="EMBL" id="GIJ68150.1"/>
    </source>
</evidence>
<comment type="subunit">
    <text evidence="4">Homohexamer; trimer of dimers.</text>
</comment>
<evidence type="ECO:0000256" key="2">
    <source>
        <dbReference type="ARBA" id="ARBA00022679"/>
    </source>
</evidence>
<comment type="caution">
    <text evidence="6">The sequence shown here is derived from an EMBL/GenBank/DDBJ whole genome shotgun (WGS) entry which is preliminary data.</text>
</comment>
<evidence type="ECO:0000256" key="3">
    <source>
        <dbReference type="ARBA" id="ARBA00023315"/>
    </source>
</evidence>
<dbReference type="InterPro" id="IPR016181">
    <property type="entry name" value="Acyl_CoA_acyltransferase"/>
</dbReference>
<keyword evidence="7" id="KW-1185">Reference proteome</keyword>
<dbReference type="InterPro" id="IPR051554">
    <property type="entry name" value="Acetyltransferase_Eis"/>
</dbReference>
<dbReference type="PROSITE" id="PS51186">
    <property type="entry name" value="GNAT"/>
    <property type="match status" value="1"/>
</dbReference>
<feature type="active site" description="Proton acceptor; via carboxylate" evidence="4">
    <location>
        <position position="406"/>
    </location>
</feature>
<feature type="binding site" evidence="4">
    <location>
        <begin position="88"/>
        <end position="93"/>
    </location>
    <ligand>
        <name>acetyl-CoA</name>
        <dbReference type="ChEBI" id="CHEBI:57288"/>
    </ligand>
</feature>
<dbReference type="NCBIfam" id="NF002367">
    <property type="entry name" value="PRK01346.1-4"/>
    <property type="match status" value="1"/>
</dbReference>
<dbReference type="Pfam" id="PF13527">
    <property type="entry name" value="Acetyltransf_9"/>
    <property type="match status" value="1"/>
</dbReference>
<comment type="similarity">
    <text evidence="1 4">Belongs to the acetyltransferase Eis family.</text>
</comment>
<dbReference type="PANTHER" id="PTHR37817">
    <property type="entry name" value="N-ACETYLTRANSFERASE EIS"/>
    <property type="match status" value="1"/>
</dbReference>
<dbReference type="Pfam" id="PF17668">
    <property type="entry name" value="Acetyltransf_17"/>
    <property type="match status" value="1"/>
</dbReference>
<gene>
    <name evidence="6" type="ORF">Voc01_030670</name>
</gene>
<dbReference type="Proteomes" id="UP000635606">
    <property type="component" value="Unassembled WGS sequence"/>
</dbReference>
<dbReference type="Gene3D" id="3.30.1050.10">
    <property type="entry name" value="SCP2 sterol-binding domain"/>
    <property type="match status" value="1"/>
</dbReference>
<feature type="domain" description="N-acetyltransferase" evidence="5">
    <location>
        <begin position="1"/>
        <end position="147"/>
    </location>
</feature>
<proteinExistence type="inferred from homology"/>
<dbReference type="SUPFAM" id="SSF55718">
    <property type="entry name" value="SCP-like"/>
    <property type="match status" value="1"/>
</dbReference>
<feature type="active site" description="Proton donor" evidence="4">
    <location>
        <position position="121"/>
    </location>
</feature>
<sequence length="406" mass="44181">MHELRTITEDEVGAFWTAMATGFLNPNGSGDAEVRRPGMHLDRTFAAFDGARIVATLRSFPTELTLPGGATVPASAVTAVTTTATHRRRGLASRLVRHDLAASVERGEPVSVLIAAEWPIYGRFGYGAATEHQTWTVDRKLARLRDRPQGTVEFVDRDTARATLPPLFERHRLRSPGEITRTDRYWDLDHGIVRIPSWGDPKPAFHVVARDPAGEVVGAARYTVENKWTDRQPVGTVELQTMYTTGPRGDLLLWDHLLSLDLARTVQAGDRPVDDTLPWLLLDARHARASERFDALWARVCDVPAVLGARTYGVPGTLILEVVDPAGYAEGRFALDGGPFGATCTPTTESADLTIGVSALGSILLGGYPVRTLAAAGLVDEHSAGAVARATRMFAADRAPWCTTWF</sequence>
<evidence type="ECO:0000259" key="5">
    <source>
        <dbReference type="PROSITE" id="PS51186"/>
    </source>
</evidence>
<dbReference type="SUPFAM" id="SSF55729">
    <property type="entry name" value="Acyl-CoA N-acyltransferases (Nat)"/>
    <property type="match status" value="1"/>
</dbReference>
<dbReference type="GO" id="GO:0034069">
    <property type="term" value="F:aminoglycoside N-acetyltransferase activity"/>
    <property type="evidence" value="ECO:0007669"/>
    <property type="project" value="TreeGrafter"/>
</dbReference>
<dbReference type="GO" id="GO:0030649">
    <property type="term" value="P:aminoglycoside antibiotic catabolic process"/>
    <property type="evidence" value="ECO:0007669"/>
    <property type="project" value="TreeGrafter"/>
</dbReference>
<dbReference type="AlphaFoldDB" id="A0A8J3ZVC9"/>
<dbReference type="HAMAP" id="MF_01812">
    <property type="entry name" value="Eis"/>
    <property type="match status" value="1"/>
</dbReference>
<reference evidence="6" key="1">
    <citation type="submission" date="2021-01" db="EMBL/GenBank/DDBJ databases">
        <title>Whole genome shotgun sequence of Virgisporangium ochraceum NBRC 16418.</title>
        <authorList>
            <person name="Komaki H."/>
            <person name="Tamura T."/>
        </authorList>
    </citation>
    <scope>NUCLEOTIDE SEQUENCE</scope>
    <source>
        <strain evidence="6">NBRC 16418</strain>
    </source>
</reference>
<protein>
    <submittedName>
        <fullName evidence="6">UPF0256 protein</fullName>
    </submittedName>
</protein>
<organism evidence="6 7">
    <name type="scientific">Virgisporangium ochraceum</name>
    <dbReference type="NCBI Taxonomy" id="65505"/>
    <lineage>
        <taxon>Bacteria</taxon>
        <taxon>Bacillati</taxon>
        <taxon>Actinomycetota</taxon>
        <taxon>Actinomycetes</taxon>
        <taxon>Micromonosporales</taxon>
        <taxon>Micromonosporaceae</taxon>
        <taxon>Virgisporangium</taxon>
    </lineage>
</organism>
<dbReference type="InterPro" id="IPR000182">
    <property type="entry name" value="GNAT_dom"/>
</dbReference>
<dbReference type="InterPro" id="IPR041380">
    <property type="entry name" value="Acetyltransf_17"/>
</dbReference>
<dbReference type="PANTHER" id="PTHR37817:SF1">
    <property type="entry name" value="N-ACETYLTRANSFERASE EIS"/>
    <property type="match status" value="1"/>
</dbReference>
<name>A0A8J3ZVC9_9ACTN</name>
<evidence type="ECO:0000256" key="1">
    <source>
        <dbReference type="ARBA" id="ARBA00009213"/>
    </source>
</evidence>
<accession>A0A8J3ZVC9</accession>
<dbReference type="InterPro" id="IPR025559">
    <property type="entry name" value="Eis_dom"/>
</dbReference>
<dbReference type="Gene3D" id="3.40.630.30">
    <property type="match status" value="2"/>
</dbReference>
<keyword evidence="3 4" id="KW-0012">Acyltransferase</keyword>
<dbReference type="InterPro" id="IPR036527">
    <property type="entry name" value="SCP2_sterol-bd_dom_sf"/>
</dbReference>
<comment type="caution">
    <text evidence="4">Lacks conserved residue(s) required for the propagation of feature annotation.</text>
</comment>
<dbReference type="RefSeq" id="WP_203928096.1">
    <property type="nucleotide sequence ID" value="NZ_BOPH01000037.1"/>
</dbReference>
<dbReference type="InterPro" id="IPR022902">
    <property type="entry name" value="NAcTrfase_Eis"/>
</dbReference>
<evidence type="ECO:0000313" key="7">
    <source>
        <dbReference type="Proteomes" id="UP000635606"/>
    </source>
</evidence>
<evidence type="ECO:0000256" key="4">
    <source>
        <dbReference type="HAMAP-Rule" id="MF_01812"/>
    </source>
</evidence>
<keyword evidence="2 4" id="KW-0808">Transferase</keyword>
<dbReference type="EMBL" id="BOPH01000037">
    <property type="protein sequence ID" value="GIJ68150.1"/>
    <property type="molecule type" value="Genomic_DNA"/>
</dbReference>